<organism evidence="2 3">
    <name type="scientific">Thelonectria olida</name>
    <dbReference type="NCBI Taxonomy" id="1576542"/>
    <lineage>
        <taxon>Eukaryota</taxon>
        <taxon>Fungi</taxon>
        <taxon>Dikarya</taxon>
        <taxon>Ascomycota</taxon>
        <taxon>Pezizomycotina</taxon>
        <taxon>Sordariomycetes</taxon>
        <taxon>Hypocreomycetidae</taxon>
        <taxon>Hypocreales</taxon>
        <taxon>Nectriaceae</taxon>
        <taxon>Thelonectria</taxon>
    </lineage>
</organism>
<accession>A0A9P8W9E9</accession>
<comment type="caution">
    <text evidence="2">The sequence shown here is derived from an EMBL/GenBank/DDBJ whole genome shotgun (WGS) entry which is preliminary data.</text>
</comment>
<evidence type="ECO:0000256" key="1">
    <source>
        <dbReference type="SAM" id="MobiDB-lite"/>
    </source>
</evidence>
<evidence type="ECO:0000313" key="2">
    <source>
        <dbReference type="EMBL" id="KAH6890976.1"/>
    </source>
</evidence>
<protein>
    <submittedName>
        <fullName evidence="2">Uncharacterized protein</fullName>
    </submittedName>
</protein>
<keyword evidence="3" id="KW-1185">Reference proteome</keyword>
<feature type="region of interest" description="Disordered" evidence="1">
    <location>
        <begin position="143"/>
        <end position="162"/>
    </location>
</feature>
<dbReference type="AlphaFoldDB" id="A0A9P8W9E9"/>
<feature type="compositionally biased region" description="Basic and acidic residues" evidence="1">
    <location>
        <begin position="45"/>
        <end position="54"/>
    </location>
</feature>
<dbReference type="Proteomes" id="UP000777438">
    <property type="component" value="Unassembled WGS sequence"/>
</dbReference>
<feature type="region of interest" description="Disordered" evidence="1">
    <location>
        <begin position="33"/>
        <end position="54"/>
    </location>
</feature>
<sequence length="204" mass="22836">MTEGRAGSAWDVKRRMDVGAELRGRDLTGCWHASGRSRERGRRKSGVDEETTAREQQKMMTYPWQLCSTGRGRVWGVGGCPCRAVRYSRPVWIGGKAACPVSTSQKGTAQSSLWGRAGENKPLDRRRCRMSHKCKPGLQHGRFVVGGGGRQPRGKTRLGEQNDGGLVSVLSVPRFLVCRKKKRRVDEKWRGTRRRMRVAEPGSD</sequence>
<dbReference type="EMBL" id="JAGPYM010000008">
    <property type="protein sequence ID" value="KAH6890976.1"/>
    <property type="molecule type" value="Genomic_DNA"/>
</dbReference>
<name>A0A9P8W9E9_9HYPO</name>
<proteinExistence type="predicted"/>
<gene>
    <name evidence="2" type="ORF">B0T10DRAFT_298495</name>
</gene>
<evidence type="ECO:0000313" key="3">
    <source>
        <dbReference type="Proteomes" id="UP000777438"/>
    </source>
</evidence>
<reference evidence="2 3" key="1">
    <citation type="journal article" date="2021" name="Nat. Commun.">
        <title>Genetic determinants of endophytism in the Arabidopsis root mycobiome.</title>
        <authorList>
            <person name="Mesny F."/>
            <person name="Miyauchi S."/>
            <person name="Thiergart T."/>
            <person name="Pickel B."/>
            <person name="Atanasova L."/>
            <person name="Karlsson M."/>
            <person name="Huettel B."/>
            <person name="Barry K.W."/>
            <person name="Haridas S."/>
            <person name="Chen C."/>
            <person name="Bauer D."/>
            <person name="Andreopoulos W."/>
            <person name="Pangilinan J."/>
            <person name="LaButti K."/>
            <person name="Riley R."/>
            <person name="Lipzen A."/>
            <person name="Clum A."/>
            <person name="Drula E."/>
            <person name="Henrissat B."/>
            <person name="Kohler A."/>
            <person name="Grigoriev I.V."/>
            <person name="Martin F.M."/>
            <person name="Hacquard S."/>
        </authorList>
    </citation>
    <scope>NUCLEOTIDE SEQUENCE [LARGE SCALE GENOMIC DNA]</scope>
    <source>
        <strain evidence="2 3">MPI-CAGE-CH-0241</strain>
    </source>
</reference>